<evidence type="ECO:0000256" key="4">
    <source>
        <dbReference type="ARBA" id="ARBA00022448"/>
    </source>
</evidence>
<dbReference type="GO" id="GO:0005769">
    <property type="term" value="C:early endosome"/>
    <property type="evidence" value="ECO:0007669"/>
    <property type="project" value="TreeGrafter"/>
</dbReference>
<keyword evidence="6" id="KW-0446">Lipid-binding</keyword>
<organism evidence="12 13">
    <name type="scientific">Cetraspora pellucida</name>
    <dbReference type="NCBI Taxonomy" id="1433469"/>
    <lineage>
        <taxon>Eukaryota</taxon>
        <taxon>Fungi</taxon>
        <taxon>Fungi incertae sedis</taxon>
        <taxon>Mucoromycota</taxon>
        <taxon>Glomeromycotina</taxon>
        <taxon>Glomeromycetes</taxon>
        <taxon>Diversisporales</taxon>
        <taxon>Gigasporaceae</taxon>
        <taxon>Cetraspora</taxon>
    </lineage>
</organism>
<evidence type="ECO:0000256" key="7">
    <source>
        <dbReference type="ARBA" id="ARBA00023136"/>
    </source>
</evidence>
<dbReference type="PROSITE" id="PS50195">
    <property type="entry name" value="PX"/>
    <property type="match status" value="1"/>
</dbReference>
<evidence type="ECO:0000313" key="13">
    <source>
        <dbReference type="Proteomes" id="UP000789759"/>
    </source>
</evidence>
<dbReference type="CDD" id="cd06863">
    <property type="entry name" value="PX_Atg24p"/>
    <property type="match status" value="1"/>
</dbReference>
<dbReference type="Proteomes" id="UP000789759">
    <property type="component" value="Unassembled WGS sequence"/>
</dbReference>
<dbReference type="GO" id="GO:0000407">
    <property type="term" value="C:phagophore assembly site"/>
    <property type="evidence" value="ECO:0007669"/>
    <property type="project" value="TreeGrafter"/>
</dbReference>
<comment type="similarity">
    <text evidence="3">Belongs to the sorting nexin family.</text>
</comment>
<dbReference type="PANTHER" id="PTHR45949">
    <property type="entry name" value="SORTING NEXIN-4"/>
    <property type="match status" value="1"/>
</dbReference>
<dbReference type="InterPro" id="IPR001683">
    <property type="entry name" value="PX_dom"/>
</dbReference>
<keyword evidence="4" id="KW-0813">Transport</keyword>
<dbReference type="GO" id="GO:0034727">
    <property type="term" value="P:piecemeal microautophagy of the nucleus"/>
    <property type="evidence" value="ECO:0007669"/>
    <property type="project" value="TreeGrafter"/>
</dbReference>
<keyword evidence="10" id="KW-0175">Coiled coil</keyword>
<dbReference type="PANTHER" id="PTHR45949:SF2">
    <property type="entry name" value="SORTING NEXIN-4"/>
    <property type="match status" value="1"/>
</dbReference>
<dbReference type="OrthoDB" id="205639at2759"/>
<proteinExistence type="inferred from homology"/>
<protein>
    <recommendedName>
        <fullName evidence="8">Sorting nexin-4</fullName>
    </recommendedName>
    <alternativeName>
        <fullName evidence="9">Autophagy-related protein 24</fullName>
    </alternativeName>
</protein>
<dbReference type="Pfam" id="PF00787">
    <property type="entry name" value="PX"/>
    <property type="match status" value="1"/>
</dbReference>
<reference evidence="12" key="1">
    <citation type="submission" date="2021-06" db="EMBL/GenBank/DDBJ databases">
        <authorList>
            <person name="Kallberg Y."/>
            <person name="Tangrot J."/>
            <person name="Rosling A."/>
        </authorList>
    </citation>
    <scope>NUCLEOTIDE SEQUENCE</scope>
    <source>
        <strain evidence="12">FL966</strain>
    </source>
</reference>
<evidence type="ECO:0000256" key="1">
    <source>
        <dbReference type="ARBA" id="ARBA00004184"/>
    </source>
</evidence>
<dbReference type="InterPro" id="IPR027267">
    <property type="entry name" value="AH/BAR_dom_sf"/>
</dbReference>
<dbReference type="InterPro" id="IPR015404">
    <property type="entry name" value="Vps5_C"/>
</dbReference>
<dbReference type="GO" id="GO:0035091">
    <property type="term" value="F:phosphatidylinositol binding"/>
    <property type="evidence" value="ECO:0007669"/>
    <property type="project" value="InterPro"/>
</dbReference>
<dbReference type="GO" id="GO:0061709">
    <property type="term" value="P:reticulophagy"/>
    <property type="evidence" value="ECO:0007669"/>
    <property type="project" value="TreeGrafter"/>
</dbReference>
<dbReference type="Gene3D" id="1.20.1270.60">
    <property type="entry name" value="Arfaptin homology (AH) domain/BAR domain"/>
    <property type="match status" value="1"/>
</dbReference>
<comment type="subcellular location">
    <subcellularLocation>
        <location evidence="2">Cytoplasm</location>
    </subcellularLocation>
    <subcellularLocation>
        <location evidence="1">Endomembrane system</location>
        <topology evidence="1">Peripheral membrane protein</topology>
    </subcellularLocation>
</comment>
<evidence type="ECO:0000256" key="10">
    <source>
        <dbReference type="SAM" id="Coils"/>
    </source>
</evidence>
<evidence type="ECO:0000256" key="3">
    <source>
        <dbReference type="ARBA" id="ARBA00010883"/>
    </source>
</evidence>
<keyword evidence="13" id="KW-1185">Reference proteome</keyword>
<dbReference type="Pfam" id="PF09325">
    <property type="entry name" value="Vps5"/>
    <property type="match status" value="1"/>
</dbReference>
<dbReference type="Gene3D" id="3.30.1520.10">
    <property type="entry name" value="Phox-like domain"/>
    <property type="match status" value="1"/>
</dbReference>
<dbReference type="AlphaFoldDB" id="A0A9N9J6D5"/>
<comment type="caution">
    <text evidence="12">The sequence shown here is derived from an EMBL/GenBank/DDBJ whole genome shotgun (WGS) entry which is preliminary data.</text>
</comment>
<sequence length="425" mass="49241">MNSDQLSYSNASNAAIPNALPMTITVTEPLKEFDGTKDAFISYLITTKTALDTFTSPTVSVRRRFQDFVWLHGSLSRDFAACVVPPLPDRHRMEYITGDRFGPEFVEKRRANEYISFNSLQRFLARLSRHPTLQKSEYFRIFLESREWNKESSLYRQRKSGDGVFENLGDALLNAFSKLKKPDEKFVEIKESVDKLEENLQIIDRLYQRIIKRQTDLEADYRDFGSSIAGLGQLETGITLPLEQFGETVSKFADAWKRMTCREENGYSAQIRDYLSYCHCVKNVLKLRDQKQVDFEDLSEYLQNAIMERDNLINTGKSSTGISSFLRETVDNIKGVDQEQAKRERLQKLDAKIAELKKEVENSNDVSDQFSLEVAKEYEIFQIAKNIEMKDCLLAYADSHVEFYRQGVELWEEIIPVLEDIKFES</sequence>
<dbReference type="EMBL" id="CAJVQA010020697">
    <property type="protein sequence ID" value="CAG8765136.1"/>
    <property type="molecule type" value="Genomic_DNA"/>
</dbReference>
<dbReference type="InterPro" id="IPR036871">
    <property type="entry name" value="PX_dom_sf"/>
</dbReference>
<accession>A0A9N9J6D5</accession>
<feature type="domain" description="PX" evidence="11">
    <location>
        <begin position="21"/>
        <end position="150"/>
    </location>
</feature>
<dbReference type="SMART" id="SM00312">
    <property type="entry name" value="PX"/>
    <property type="match status" value="1"/>
</dbReference>
<feature type="coiled-coil region" evidence="10">
    <location>
        <begin position="339"/>
        <end position="373"/>
    </location>
</feature>
<name>A0A9N9J6D5_9GLOM</name>
<evidence type="ECO:0000256" key="6">
    <source>
        <dbReference type="ARBA" id="ARBA00023121"/>
    </source>
</evidence>
<dbReference type="GO" id="GO:0032456">
    <property type="term" value="P:endocytic recycling"/>
    <property type="evidence" value="ECO:0007669"/>
    <property type="project" value="TreeGrafter"/>
</dbReference>
<evidence type="ECO:0000256" key="2">
    <source>
        <dbReference type="ARBA" id="ARBA00004496"/>
    </source>
</evidence>
<keyword evidence="5" id="KW-0963">Cytoplasm</keyword>
<dbReference type="GO" id="GO:0000422">
    <property type="term" value="P:autophagy of mitochondrion"/>
    <property type="evidence" value="ECO:0007669"/>
    <property type="project" value="TreeGrafter"/>
</dbReference>
<evidence type="ECO:0000313" key="12">
    <source>
        <dbReference type="EMBL" id="CAG8765136.1"/>
    </source>
</evidence>
<keyword evidence="7" id="KW-0472">Membrane</keyword>
<dbReference type="GO" id="GO:0015031">
    <property type="term" value="P:protein transport"/>
    <property type="evidence" value="ECO:0007669"/>
    <property type="project" value="TreeGrafter"/>
</dbReference>
<dbReference type="SUPFAM" id="SSF103657">
    <property type="entry name" value="BAR/IMD domain-like"/>
    <property type="match status" value="1"/>
</dbReference>
<evidence type="ECO:0000256" key="5">
    <source>
        <dbReference type="ARBA" id="ARBA00022490"/>
    </source>
</evidence>
<evidence type="ECO:0000256" key="9">
    <source>
        <dbReference type="ARBA" id="ARBA00041273"/>
    </source>
</evidence>
<gene>
    <name evidence="12" type="ORF">CPELLU_LOCUS15541</name>
</gene>
<evidence type="ECO:0000259" key="11">
    <source>
        <dbReference type="PROSITE" id="PS50195"/>
    </source>
</evidence>
<dbReference type="SUPFAM" id="SSF64268">
    <property type="entry name" value="PX domain"/>
    <property type="match status" value="1"/>
</dbReference>
<evidence type="ECO:0000256" key="8">
    <source>
        <dbReference type="ARBA" id="ARBA00040748"/>
    </source>
</evidence>